<dbReference type="RefSeq" id="WP_189583542.1">
    <property type="nucleotide sequence ID" value="NZ_BMYV01000001.1"/>
</dbReference>
<dbReference type="PROSITE" id="PS51257">
    <property type="entry name" value="PROKAR_LIPOPROTEIN"/>
    <property type="match status" value="1"/>
</dbReference>
<keyword evidence="3" id="KW-1185">Reference proteome</keyword>
<dbReference type="SUPFAM" id="SSF54427">
    <property type="entry name" value="NTF2-like"/>
    <property type="match status" value="1"/>
</dbReference>
<dbReference type="Pfam" id="PF14534">
    <property type="entry name" value="DUF4440"/>
    <property type="match status" value="1"/>
</dbReference>
<dbReference type="Proteomes" id="UP000600865">
    <property type="component" value="Unassembled WGS sequence"/>
</dbReference>
<feature type="domain" description="DUF4440" evidence="1">
    <location>
        <begin position="38"/>
        <end position="142"/>
    </location>
</feature>
<gene>
    <name evidence="2" type="ORF">GCM10011309_15180</name>
</gene>
<dbReference type="Gene3D" id="3.10.450.50">
    <property type="match status" value="1"/>
</dbReference>
<evidence type="ECO:0000313" key="3">
    <source>
        <dbReference type="Proteomes" id="UP000600865"/>
    </source>
</evidence>
<reference evidence="2 3" key="1">
    <citation type="journal article" date="2014" name="Int. J. Syst. Evol. Microbiol.">
        <title>Complete genome sequence of Corynebacterium casei LMG S-19264T (=DSM 44701T), isolated from a smear-ripened cheese.</title>
        <authorList>
            <consortium name="US DOE Joint Genome Institute (JGI-PGF)"/>
            <person name="Walter F."/>
            <person name="Albersmeier A."/>
            <person name="Kalinowski J."/>
            <person name="Ruckert C."/>
        </authorList>
    </citation>
    <scope>NUCLEOTIDE SEQUENCE [LARGE SCALE GENOMIC DNA]</scope>
    <source>
        <strain evidence="2 3">KCTC 23968</strain>
    </source>
</reference>
<proteinExistence type="predicted"/>
<dbReference type="InterPro" id="IPR032710">
    <property type="entry name" value="NTF2-like_dom_sf"/>
</dbReference>
<dbReference type="AlphaFoldDB" id="A0A918NGR6"/>
<organism evidence="2 3">
    <name type="scientific">Litorimonas cladophorae</name>
    <dbReference type="NCBI Taxonomy" id="1220491"/>
    <lineage>
        <taxon>Bacteria</taxon>
        <taxon>Pseudomonadati</taxon>
        <taxon>Pseudomonadota</taxon>
        <taxon>Alphaproteobacteria</taxon>
        <taxon>Maricaulales</taxon>
        <taxon>Robiginitomaculaceae</taxon>
    </lineage>
</organism>
<sequence length="160" mass="17670">MLRLKQVKQIFWALGFGLLCGCASIPSGPPPSYSDDLLKLNETLFRAMIIDQDPALFTAIAVEDFRVLAPGGVVEGKAQAIQGLRAWDVVDIKIMNPQVVRHGNIATVINRLDIDGTMQPIGRWGPLKSMRTFSWEEGEWQLVSHSLTPCLPKAVELGRC</sequence>
<dbReference type="EMBL" id="BMYV01000001">
    <property type="protein sequence ID" value="GGX65869.1"/>
    <property type="molecule type" value="Genomic_DNA"/>
</dbReference>
<evidence type="ECO:0000313" key="2">
    <source>
        <dbReference type="EMBL" id="GGX65869.1"/>
    </source>
</evidence>
<name>A0A918NGR6_9PROT</name>
<accession>A0A918NGR6</accession>
<evidence type="ECO:0000259" key="1">
    <source>
        <dbReference type="Pfam" id="PF14534"/>
    </source>
</evidence>
<protein>
    <recommendedName>
        <fullName evidence="1">DUF4440 domain-containing protein</fullName>
    </recommendedName>
</protein>
<comment type="caution">
    <text evidence="2">The sequence shown here is derived from an EMBL/GenBank/DDBJ whole genome shotgun (WGS) entry which is preliminary data.</text>
</comment>
<dbReference type="InterPro" id="IPR027843">
    <property type="entry name" value="DUF4440"/>
</dbReference>